<dbReference type="PIRSF" id="PIRSF016493">
    <property type="entry name" value="Glycyl_aminpptds"/>
    <property type="match status" value="1"/>
</dbReference>
<dbReference type="Pfam" id="PF17899">
    <property type="entry name" value="Peptidase_M61_N"/>
    <property type="match status" value="1"/>
</dbReference>
<comment type="caution">
    <text evidence="3">The sequence shown here is derived from an EMBL/GenBank/DDBJ whole genome shotgun (WGS) entry which is preliminary data.</text>
</comment>
<dbReference type="RefSeq" id="WP_407705002.1">
    <property type="nucleotide sequence ID" value="NZ_BSSU01000003.1"/>
</dbReference>
<accession>A0ABQ6GYY4</accession>
<dbReference type="InterPro" id="IPR040756">
    <property type="entry name" value="Peptidase_M61_N"/>
</dbReference>
<name>A0ABQ6GYY4_9GAMM</name>
<organism evidence="3 4">
    <name type="scientific">Thalassotalea eurytherma</name>
    <dbReference type="NCBI Taxonomy" id="1144278"/>
    <lineage>
        <taxon>Bacteria</taxon>
        <taxon>Pseudomonadati</taxon>
        <taxon>Pseudomonadota</taxon>
        <taxon>Gammaproteobacteria</taxon>
        <taxon>Alteromonadales</taxon>
        <taxon>Colwelliaceae</taxon>
        <taxon>Thalassotalea</taxon>
    </lineage>
</organism>
<dbReference type="InterPro" id="IPR027268">
    <property type="entry name" value="Peptidase_M4/M1_CTD_sf"/>
</dbReference>
<reference evidence="3 4" key="1">
    <citation type="submission" date="2023-03" db="EMBL/GenBank/DDBJ databases">
        <title>Draft genome sequence of Thalassotalea eurytherma JCM 18482T.</title>
        <authorList>
            <person name="Sawabe T."/>
        </authorList>
    </citation>
    <scope>NUCLEOTIDE SEQUENCE [LARGE SCALE GENOMIC DNA]</scope>
    <source>
        <strain evidence="3 4">JCM 18482</strain>
    </source>
</reference>
<dbReference type="Proteomes" id="UP001157133">
    <property type="component" value="Unassembled WGS sequence"/>
</dbReference>
<evidence type="ECO:0000313" key="3">
    <source>
        <dbReference type="EMBL" id="GLX81158.1"/>
    </source>
</evidence>
<dbReference type="EMBL" id="BSSU01000003">
    <property type="protein sequence ID" value="GLX81158.1"/>
    <property type="molecule type" value="Genomic_DNA"/>
</dbReference>
<feature type="domain" description="PDZ" evidence="2">
    <location>
        <begin position="493"/>
        <end position="562"/>
    </location>
</feature>
<proteinExistence type="predicted"/>
<sequence length="606" mass="69122">MTRLFNFSSLKPHKKHLLAFTYCLAALSPSAFADVLVDINIDKPEHHLSTISITFDPSDRQQMQLQLPVWRTGRYEILNLANGIRALSVTDSEGQHLTWSKSAKDTWLIEDVANKSVTVSYQLYANQLGKRTRHIDDSHAFLDASAVVMYSDETRDEQHSISLNVPEGWRSVSGLAFGENEHQFIAPNYDVLVDSPIETGELKHHEFTVDGREYELAIWGEGNYVEQDMVRDLKKLVQQGPAIWSDYPYERYVFMVHATSGARGATEHLNSTIIQRNRYAFNSRDDYLSFLSTASHEFVHTWNVKQYRPEGLVPYNYQAENYSNLLWLSEGSTSYFQNQLLVRADIMTVPEYLKRVSKRVNGFMRKPGRDSQSVAQTSFDKWIDEGGDYGKNHSVNIYSEGYLVSWLLDFAIIEDTKGKKSYRDVHNALSKDFALPKSFNEQDVLTILRDVTGKSYESWWQENVHGTPQPDFDKLLAKAGLKITYGKNEKVNAWTGISTKPTPGGLTVTAVEKNSPAWQSGFTTDDIIVAVDGLRMADKDLNKRLKNFAPEQTIHVSFFRRDQLMHKNITLGALPEGTLSIKLVEKPSRKQKQFFKAWTGMKFPKA</sequence>
<dbReference type="InterPro" id="IPR036034">
    <property type="entry name" value="PDZ_sf"/>
</dbReference>
<dbReference type="InterPro" id="IPR007963">
    <property type="entry name" value="Peptidase_M61_catalytic"/>
</dbReference>
<evidence type="ECO:0000256" key="1">
    <source>
        <dbReference type="SAM" id="SignalP"/>
    </source>
</evidence>
<dbReference type="Pfam" id="PF13180">
    <property type="entry name" value="PDZ_2"/>
    <property type="match status" value="1"/>
</dbReference>
<dbReference type="InterPro" id="IPR024191">
    <property type="entry name" value="Peptidase_M61"/>
</dbReference>
<dbReference type="SUPFAM" id="SSF55486">
    <property type="entry name" value="Metalloproteases ('zincins'), catalytic domain"/>
    <property type="match status" value="1"/>
</dbReference>
<feature type="signal peptide" evidence="1">
    <location>
        <begin position="1"/>
        <end position="33"/>
    </location>
</feature>
<dbReference type="SMART" id="SM00228">
    <property type="entry name" value="PDZ"/>
    <property type="match status" value="1"/>
</dbReference>
<keyword evidence="1" id="KW-0732">Signal</keyword>
<dbReference type="Gene3D" id="2.60.40.3650">
    <property type="match status" value="1"/>
</dbReference>
<dbReference type="Gene3D" id="2.30.42.10">
    <property type="match status" value="1"/>
</dbReference>
<evidence type="ECO:0000259" key="2">
    <source>
        <dbReference type="SMART" id="SM00228"/>
    </source>
</evidence>
<dbReference type="Gene3D" id="1.10.390.10">
    <property type="entry name" value="Neutral Protease Domain 2"/>
    <property type="match status" value="1"/>
</dbReference>
<keyword evidence="4" id="KW-1185">Reference proteome</keyword>
<protein>
    <submittedName>
        <fullName evidence="3">Peptidase M61</fullName>
    </submittedName>
</protein>
<feature type="chain" id="PRO_5047165391" evidence="1">
    <location>
        <begin position="34"/>
        <end position="606"/>
    </location>
</feature>
<dbReference type="InterPro" id="IPR001478">
    <property type="entry name" value="PDZ"/>
</dbReference>
<evidence type="ECO:0000313" key="4">
    <source>
        <dbReference type="Proteomes" id="UP001157133"/>
    </source>
</evidence>
<gene>
    <name evidence="3" type="ORF">theurythT_06100</name>
</gene>
<dbReference type="Pfam" id="PF05299">
    <property type="entry name" value="Peptidase_M61"/>
    <property type="match status" value="1"/>
</dbReference>
<dbReference type="SUPFAM" id="SSF50156">
    <property type="entry name" value="PDZ domain-like"/>
    <property type="match status" value="1"/>
</dbReference>